<reference evidence="1 2" key="1">
    <citation type="journal article" date="2017" name="Gigascience">
        <title>Genome sequence of the small brown planthopper, Laodelphax striatellus.</title>
        <authorList>
            <person name="Zhu J."/>
            <person name="Jiang F."/>
            <person name="Wang X."/>
            <person name="Yang P."/>
            <person name="Bao Y."/>
            <person name="Zhao W."/>
            <person name="Wang W."/>
            <person name="Lu H."/>
            <person name="Wang Q."/>
            <person name="Cui N."/>
            <person name="Li J."/>
            <person name="Chen X."/>
            <person name="Luo L."/>
            <person name="Yu J."/>
            <person name="Kang L."/>
            <person name="Cui F."/>
        </authorList>
    </citation>
    <scope>NUCLEOTIDE SEQUENCE [LARGE SCALE GENOMIC DNA]</scope>
    <source>
        <strain evidence="1">Lst14</strain>
    </source>
</reference>
<dbReference type="Proteomes" id="UP000291343">
    <property type="component" value="Unassembled WGS sequence"/>
</dbReference>
<name>A0A482X6L3_LAOST</name>
<evidence type="ECO:0000313" key="2">
    <source>
        <dbReference type="Proteomes" id="UP000291343"/>
    </source>
</evidence>
<evidence type="ECO:0000313" key="1">
    <source>
        <dbReference type="EMBL" id="RZF41555.1"/>
    </source>
</evidence>
<sequence length="85" mass="9856">MKQAVVKAWQWQWPGRPARPVFVDFRERFIAAFGLKGVSSQVQERVAPFSQCRSDSPRELTSSDSHRLYFISSRRASVNWIVTDL</sequence>
<dbReference type="AlphaFoldDB" id="A0A482X6L3"/>
<dbReference type="EMBL" id="QKKF02016774">
    <property type="protein sequence ID" value="RZF41555.1"/>
    <property type="molecule type" value="Genomic_DNA"/>
</dbReference>
<protein>
    <submittedName>
        <fullName evidence="1">Uncharacterized protein</fullName>
    </submittedName>
</protein>
<proteinExistence type="predicted"/>
<organism evidence="1 2">
    <name type="scientific">Laodelphax striatellus</name>
    <name type="common">Small brown planthopper</name>
    <name type="synonym">Delphax striatella</name>
    <dbReference type="NCBI Taxonomy" id="195883"/>
    <lineage>
        <taxon>Eukaryota</taxon>
        <taxon>Metazoa</taxon>
        <taxon>Ecdysozoa</taxon>
        <taxon>Arthropoda</taxon>
        <taxon>Hexapoda</taxon>
        <taxon>Insecta</taxon>
        <taxon>Pterygota</taxon>
        <taxon>Neoptera</taxon>
        <taxon>Paraneoptera</taxon>
        <taxon>Hemiptera</taxon>
        <taxon>Auchenorrhyncha</taxon>
        <taxon>Fulgoroidea</taxon>
        <taxon>Delphacidae</taxon>
        <taxon>Criomorphinae</taxon>
        <taxon>Laodelphax</taxon>
    </lineage>
</organism>
<dbReference type="InParanoid" id="A0A482X6L3"/>
<comment type="caution">
    <text evidence="1">The sequence shown here is derived from an EMBL/GenBank/DDBJ whole genome shotgun (WGS) entry which is preliminary data.</text>
</comment>
<gene>
    <name evidence="1" type="ORF">LSTR_LSTR000269</name>
</gene>
<accession>A0A482X6L3</accession>
<keyword evidence="2" id="KW-1185">Reference proteome</keyword>